<comment type="similarity">
    <text evidence="6">Belongs to the SMC family.</text>
</comment>
<dbReference type="Gene3D" id="1.20.1060.20">
    <property type="match status" value="1"/>
</dbReference>
<keyword evidence="1 6" id="KW-0963">Cytoplasm</keyword>
<evidence type="ECO:0000259" key="7">
    <source>
        <dbReference type="SMART" id="SM00968"/>
    </source>
</evidence>
<dbReference type="GO" id="GO:0005737">
    <property type="term" value="C:cytoplasm"/>
    <property type="evidence" value="ECO:0007669"/>
    <property type="project" value="UniProtKB-SubCell"/>
</dbReference>
<dbReference type="GO" id="GO:0005694">
    <property type="term" value="C:chromosome"/>
    <property type="evidence" value="ECO:0007669"/>
    <property type="project" value="InterPro"/>
</dbReference>
<evidence type="ECO:0000256" key="5">
    <source>
        <dbReference type="ARBA" id="ARBA00023125"/>
    </source>
</evidence>
<dbReference type="GO" id="GO:0003677">
    <property type="term" value="F:DNA binding"/>
    <property type="evidence" value="ECO:0007669"/>
    <property type="project" value="UniProtKB-UniRule"/>
</dbReference>
<protein>
    <recommendedName>
        <fullName evidence="6">Chromosome partition protein Smc</fullName>
    </recommendedName>
</protein>
<evidence type="ECO:0000256" key="2">
    <source>
        <dbReference type="ARBA" id="ARBA00022741"/>
    </source>
</evidence>
<dbReference type="InterPro" id="IPR027417">
    <property type="entry name" value="P-loop_NTPase"/>
</dbReference>
<dbReference type="AlphaFoldDB" id="A0A7V2ZHJ8"/>
<dbReference type="CDD" id="cd03278">
    <property type="entry name" value="ABC_SMC_barmotin"/>
    <property type="match status" value="1"/>
</dbReference>
<comment type="subcellular location">
    <subcellularLocation>
        <location evidence="6">Cytoplasm</location>
    </subcellularLocation>
</comment>
<feature type="coiled-coil region" evidence="6">
    <location>
        <begin position="255"/>
        <end position="506"/>
    </location>
</feature>
<dbReference type="GO" id="GO:0016887">
    <property type="term" value="F:ATP hydrolysis activity"/>
    <property type="evidence" value="ECO:0007669"/>
    <property type="project" value="InterPro"/>
</dbReference>
<dbReference type="SMART" id="SM00968">
    <property type="entry name" value="SMC_hinge"/>
    <property type="match status" value="1"/>
</dbReference>
<dbReference type="SUPFAM" id="SSF75553">
    <property type="entry name" value="Smc hinge domain"/>
    <property type="match status" value="1"/>
</dbReference>
<dbReference type="PIRSF" id="PIRSF005719">
    <property type="entry name" value="SMC"/>
    <property type="match status" value="1"/>
</dbReference>
<evidence type="ECO:0000313" key="8">
    <source>
        <dbReference type="EMBL" id="HFI90036.1"/>
    </source>
</evidence>
<dbReference type="InterPro" id="IPR003395">
    <property type="entry name" value="RecF/RecN/SMC_N"/>
</dbReference>
<feature type="binding site" evidence="6">
    <location>
        <begin position="32"/>
        <end position="39"/>
    </location>
    <ligand>
        <name>ATP</name>
        <dbReference type="ChEBI" id="CHEBI:30616"/>
    </ligand>
</feature>
<feature type="coiled-coil region" evidence="6">
    <location>
        <begin position="738"/>
        <end position="947"/>
    </location>
</feature>
<keyword evidence="5 6" id="KW-0238">DNA-binding</keyword>
<evidence type="ECO:0000256" key="3">
    <source>
        <dbReference type="ARBA" id="ARBA00022840"/>
    </source>
</evidence>
<gene>
    <name evidence="6 8" type="primary">smc</name>
    <name evidence="8" type="ORF">ENS31_00740</name>
</gene>
<sequence length="1198" mass="138905">MYLSKLEIFGFKSFAQKTVINFNEGITSIVGPNGCGKTNVVDAIRWCLGEQRSGVLRSDKMENVIFNGTANRKPMGMAEVSLTIQNTKGILPTEYTDVTITRRIFRSGESEYLLNKNLCRLKDITNLFMDTGIGANAYSVIELKMVETILSSKAEERRILFEEAAGVNKYKLRRRLALRKLDEVKADLTRVNDIVSEVEKKVASLERQAKKADRHNSLSTQLRELELDLAEREFALFHIKIDELKKSREENFKRKIQIESDIARLEDEIKDAREKLLIIESELAEKRNLITEQTDKIYQVQNTLSVKNERKNSLERNRVKYSEELLELENELRNAEELIANGHSNLINLNEELKHKENKKEEVEKQLEELNVNLERKRSELKNHSDILLEKVKAISNKENELGNVEKSLTDFYNRIEKLKEKIRNISNTIAKTVGFVEELGIERDETKKKIEEAEQLFVQKQNEKLKLESELTHLKEKELEQKSLIKSIKEKIEFIQNLIDNLEGVSKGAKALLESKSLLSGETTILAHVGNTDEKYRFAVEASLKNNLNNILVETFNDLLKGIEYLRKQKIGKASFFFPPNGIESNQNIFERISGFINRSKAKKLSRESGFIGWAFDFIQTDIKWKIFFEKILQRTCIVEDLDSAFALYKKYPQFNFATLNGDFISSNGIIEAGSEPKLDDSLFGRKQLLENLKNELPSHERKLVELQKEILWKEEQLSEIDLTVLSERGRMLVNDLANVEKQIAQFEYEIKKSNDESDKTQKEIQELAALANELDNQKIKVTEELQILKNEQEQLDAEQKTLEEEFRDVRARNNETLNILNNIKIEIERTIGEIKNTNNAITRAEESISSIKTNIERRKNDIASAEEEMRTLQSEIENQTLNLQSLESAKDELNKLLEEVDSRYKASREEVNRKESELKQLRNEREQLSNLIHKSEIDLKESEMKKDSLIEHIKETYSLNLEKKNFDDLDSFNFSERHSQVQELKEKIKNLGPINLLAYSEYEEEKQRLEFLHKQRDDLIESEKDVIKTIEEINQTAQAQFKETFDKIRENFVKIFRTLFDPGDEADLRLEENEDPLEAKIEIIAKPKGKRPQSIDLLSGGEKTLTAIALLFAIYLVKPSPFCILDEIDAPLDDANIDRFTRILHEFKKDTQFIVVTHNKRTMEAAETMYGVTMQEEGVSKLVAVRFNEDFDFVDK</sequence>
<dbReference type="GO" id="GO:0007062">
    <property type="term" value="P:sister chromatid cohesion"/>
    <property type="evidence" value="ECO:0007669"/>
    <property type="project" value="InterPro"/>
</dbReference>
<proteinExistence type="inferred from homology"/>
<dbReference type="SUPFAM" id="SSF52540">
    <property type="entry name" value="P-loop containing nucleoside triphosphate hydrolases"/>
    <property type="match status" value="1"/>
</dbReference>
<dbReference type="PANTHER" id="PTHR43977">
    <property type="entry name" value="STRUCTURAL MAINTENANCE OF CHROMOSOMES PROTEIN 3"/>
    <property type="match status" value="1"/>
</dbReference>
<organism evidence="8">
    <name type="scientific">Ignavibacterium album</name>
    <dbReference type="NCBI Taxonomy" id="591197"/>
    <lineage>
        <taxon>Bacteria</taxon>
        <taxon>Pseudomonadati</taxon>
        <taxon>Ignavibacteriota</taxon>
        <taxon>Ignavibacteria</taxon>
        <taxon>Ignavibacteriales</taxon>
        <taxon>Ignavibacteriaceae</taxon>
        <taxon>Ignavibacterium</taxon>
    </lineage>
</organism>
<reference evidence="8" key="1">
    <citation type="journal article" date="2020" name="mSystems">
        <title>Genome- and Community-Level Interaction Insights into Carbon Utilization and Element Cycling Functions of Hydrothermarchaeota in Hydrothermal Sediment.</title>
        <authorList>
            <person name="Zhou Z."/>
            <person name="Liu Y."/>
            <person name="Xu W."/>
            <person name="Pan J."/>
            <person name="Luo Z.H."/>
            <person name="Li M."/>
        </authorList>
    </citation>
    <scope>NUCLEOTIDE SEQUENCE [LARGE SCALE GENOMIC DNA]</scope>
    <source>
        <strain evidence="8">SpSt-479</strain>
    </source>
</reference>
<dbReference type="InterPro" id="IPR010935">
    <property type="entry name" value="SMC_hinge"/>
</dbReference>
<evidence type="ECO:0000256" key="6">
    <source>
        <dbReference type="HAMAP-Rule" id="MF_01894"/>
    </source>
</evidence>
<accession>A0A7V2ZHJ8</accession>
<dbReference type="GO" id="GO:0006260">
    <property type="term" value="P:DNA replication"/>
    <property type="evidence" value="ECO:0007669"/>
    <property type="project" value="UniProtKB-UniRule"/>
</dbReference>
<dbReference type="Pfam" id="PF02463">
    <property type="entry name" value="SMC_N"/>
    <property type="match status" value="1"/>
</dbReference>
<keyword evidence="3 6" id="KW-0067">ATP-binding</keyword>
<dbReference type="Gene3D" id="3.40.50.300">
    <property type="entry name" value="P-loop containing nucleotide triphosphate hydrolases"/>
    <property type="match status" value="2"/>
</dbReference>
<feature type="coiled-coil region" evidence="6">
    <location>
        <begin position="1004"/>
        <end position="1042"/>
    </location>
</feature>
<feature type="domain" description="SMC hinge" evidence="7">
    <location>
        <begin position="521"/>
        <end position="650"/>
    </location>
</feature>
<dbReference type="NCBIfam" id="TIGR02168">
    <property type="entry name" value="SMC_prok_B"/>
    <property type="match status" value="1"/>
</dbReference>
<comment type="caution">
    <text evidence="8">The sequence shown here is derived from an EMBL/GenBank/DDBJ whole genome shotgun (WGS) entry which is preliminary data.</text>
</comment>
<comment type="subunit">
    <text evidence="6">Homodimer.</text>
</comment>
<comment type="function">
    <text evidence="6">Required for chromosome condensation and partitioning.</text>
</comment>
<dbReference type="GO" id="GO:0030261">
    <property type="term" value="P:chromosome condensation"/>
    <property type="evidence" value="ECO:0007669"/>
    <property type="project" value="InterPro"/>
</dbReference>
<keyword evidence="4 6" id="KW-0175">Coiled coil</keyword>
<comment type="domain">
    <text evidence="6">Contains large globular domains required for ATP hydrolysis at each terminus and a third globular domain forming a flexible hinge near the middle of the molecule. These domains are separated by coiled-coil structures.</text>
</comment>
<dbReference type="InterPro" id="IPR011890">
    <property type="entry name" value="SMC_prok"/>
</dbReference>
<evidence type="ECO:0000256" key="1">
    <source>
        <dbReference type="ARBA" id="ARBA00022490"/>
    </source>
</evidence>
<dbReference type="GO" id="GO:0005524">
    <property type="term" value="F:ATP binding"/>
    <property type="evidence" value="ECO:0007669"/>
    <property type="project" value="UniProtKB-UniRule"/>
</dbReference>
<keyword evidence="2 6" id="KW-0547">Nucleotide-binding</keyword>
<evidence type="ECO:0000256" key="4">
    <source>
        <dbReference type="ARBA" id="ARBA00023054"/>
    </source>
</evidence>
<dbReference type="Gene3D" id="3.30.70.1620">
    <property type="match status" value="1"/>
</dbReference>
<dbReference type="GO" id="GO:0007059">
    <property type="term" value="P:chromosome segregation"/>
    <property type="evidence" value="ECO:0007669"/>
    <property type="project" value="UniProtKB-UniRule"/>
</dbReference>
<feature type="coiled-coil region" evidence="6">
    <location>
        <begin position="181"/>
        <end position="215"/>
    </location>
</feature>
<dbReference type="EMBL" id="DSUJ01000002">
    <property type="protein sequence ID" value="HFI90036.1"/>
    <property type="molecule type" value="Genomic_DNA"/>
</dbReference>
<name>A0A7V2ZHJ8_9BACT</name>
<dbReference type="InterPro" id="IPR024704">
    <property type="entry name" value="SMC"/>
</dbReference>
<dbReference type="Pfam" id="PF06470">
    <property type="entry name" value="SMC_hinge"/>
    <property type="match status" value="1"/>
</dbReference>
<dbReference type="HAMAP" id="MF_01894">
    <property type="entry name" value="Smc_prok"/>
    <property type="match status" value="1"/>
</dbReference>
<dbReference type="InterPro" id="IPR036277">
    <property type="entry name" value="SMC_hinge_sf"/>
</dbReference>